<comment type="caution">
    <text evidence="2">The sequence shown here is derived from an EMBL/GenBank/DDBJ whole genome shotgun (WGS) entry which is preliminary data.</text>
</comment>
<evidence type="ECO:0000313" key="3">
    <source>
        <dbReference type="Proteomes" id="UP001430953"/>
    </source>
</evidence>
<reference evidence="2 3" key="1">
    <citation type="submission" date="2023-03" db="EMBL/GenBank/DDBJ databases">
        <title>High recombination rates correlate with genetic variation in Cardiocondyla obscurior ants.</title>
        <authorList>
            <person name="Errbii M."/>
        </authorList>
    </citation>
    <scope>NUCLEOTIDE SEQUENCE [LARGE SCALE GENOMIC DNA]</scope>
    <source>
        <strain evidence="2">Alpha-2009</strain>
        <tissue evidence="2">Whole body</tissue>
    </source>
</reference>
<feature type="region of interest" description="Disordered" evidence="1">
    <location>
        <begin position="1"/>
        <end position="26"/>
    </location>
</feature>
<proteinExistence type="predicted"/>
<protein>
    <submittedName>
        <fullName evidence="2">Uncharacterized protein</fullName>
    </submittedName>
</protein>
<keyword evidence="3" id="KW-1185">Reference proteome</keyword>
<accession>A0AAW2ERD6</accession>
<sequence>MASNDANAGDTAPSLEKFASSAPSRRLIATSTEITTTARGMDSAASAGSRSSDAYTAAKCRASTRGKNSTANAELPAEARGLPRCG</sequence>
<feature type="region of interest" description="Disordered" evidence="1">
    <location>
        <begin position="61"/>
        <end position="86"/>
    </location>
</feature>
<gene>
    <name evidence="2" type="ORF">PUN28_017243</name>
</gene>
<dbReference type="AlphaFoldDB" id="A0AAW2ERD6"/>
<organism evidence="2 3">
    <name type="scientific">Cardiocondyla obscurior</name>
    <dbReference type="NCBI Taxonomy" id="286306"/>
    <lineage>
        <taxon>Eukaryota</taxon>
        <taxon>Metazoa</taxon>
        <taxon>Ecdysozoa</taxon>
        <taxon>Arthropoda</taxon>
        <taxon>Hexapoda</taxon>
        <taxon>Insecta</taxon>
        <taxon>Pterygota</taxon>
        <taxon>Neoptera</taxon>
        <taxon>Endopterygota</taxon>
        <taxon>Hymenoptera</taxon>
        <taxon>Apocrita</taxon>
        <taxon>Aculeata</taxon>
        <taxon>Formicoidea</taxon>
        <taxon>Formicidae</taxon>
        <taxon>Myrmicinae</taxon>
        <taxon>Cardiocondyla</taxon>
    </lineage>
</organism>
<dbReference type="Proteomes" id="UP001430953">
    <property type="component" value="Unassembled WGS sequence"/>
</dbReference>
<name>A0AAW2ERD6_9HYME</name>
<evidence type="ECO:0000313" key="2">
    <source>
        <dbReference type="EMBL" id="KAL0104392.1"/>
    </source>
</evidence>
<evidence type="ECO:0000256" key="1">
    <source>
        <dbReference type="SAM" id="MobiDB-lite"/>
    </source>
</evidence>
<dbReference type="EMBL" id="JADYXP020000020">
    <property type="protein sequence ID" value="KAL0104392.1"/>
    <property type="molecule type" value="Genomic_DNA"/>
</dbReference>